<dbReference type="EMBL" id="LUCM01010209">
    <property type="protein sequence ID" value="KAA0185806.1"/>
    <property type="molecule type" value="Genomic_DNA"/>
</dbReference>
<feature type="region of interest" description="Disordered" evidence="1">
    <location>
        <begin position="14"/>
        <end position="101"/>
    </location>
</feature>
<feature type="region of interest" description="Disordered" evidence="1">
    <location>
        <begin position="177"/>
        <end position="244"/>
    </location>
</feature>
<feature type="compositionally biased region" description="Basic residues" evidence="1">
    <location>
        <begin position="28"/>
        <end position="37"/>
    </location>
</feature>
<sequence>LIVSSRHYTYEADPYGNCIDPRESVHNKVSRHHKSYKSHYGNHDEERLSRKRHHLDEWSPEEFHNKEEIKKKKKHKKHSRSHSKDRRSHHDKRHDSPECTDINTLKYRTSLMSELTKHRSFREKLIKITKKQDTKEKVSTIPSICSLDEVPLPPASEASKTPVVHSTVPLEEIALPPEPVSLKEDEEKAASAVSPKEIRMPAPYNTEHPEQKRAYTPPISRSQQSSVCLPPPSIDQIPAVTKQR</sequence>
<evidence type="ECO:0000256" key="1">
    <source>
        <dbReference type="SAM" id="MobiDB-lite"/>
    </source>
</evidence>
<evidence type="ECO:0000313" key="3">
    <source>
        <dbReference type="Proteomes" id="UP000728185"/>
    </source>
</evidence>
<protein>
    <submittedName>
        <fullName evidence="2">Cyclin-dependent kinase 13</fullName>
    </submittedName>
</protein>
<evidence type="ECO:0000313" key="2">
    <source>
        <dbReference type="EMBL" id="KAA0185806.1"/>
    </source>
</evidence>
<dbReference type="OrthoDB" id="6255456at2759"/>
<keyword evidence="3" id="KW-1185">Reference proteome</keyword>
<feature type="compositionally biased region" description="Basic residues" evidence="1">
    <location>
        <begin position="71"/>
        <end position="92"/>
    </location>
</feature>
<name>A0A8E0VFY1_9TREM</name>
<feature type="non-terminal residue" evidence="2">
    <location>
        <position position="1"/>
    </location>
</feature>
<feature type="compositionally biased region" description="Basic and acidic residues" evidence="1">
    <location>
        <begin position="41"/>
        <end position="70"/>
    </location>
</feature>
<gene>
    <name evidence="2" type="ORF">FBUS_04535</name>
</gene>
<dbReference type="AlphaFoldDB" id="A0A8E0VFY1"/>
<proteinExistence type="predicted"/>
<dbReference type="Proteomes" id="UP000728185">
    <property type="component" value="Unassembled WGS sequence"/>
</dbReference>
<accession>A0A8E0VFY1</accession>
<comment type="caution">
    <text evidence="2">The sequence shown here is derived from an EMBL/GenBank/DDBJ whole genome shotgun (WGS) entry which is preliminary data.</text>
</comment>
<keyword evidence="2" id="KW-0808">Transferase</keyword>
<reference evidence="2" key="1">
    <citation type="submission" date="2019-05" db="EMBL/GenBank/DDBJ databases">
        <title>Annotation for the trematode Fasciolopsis buski.</title>
        <authorList>
            <person name="Choi Y.-J."/>
        </authorList>
    </citation>
    <scope>NUCLEOTIDE SEQUENCE</scope>
    <source>
        <strain evidence="2">HT</strain>
        <tissue evidence="2">Whole worm</tissue>
    </source>
</reference>
<keyword evidence="2" id="KW-0418">Kinase</keyword>
<dbReference type="GO" id="GO:0016301">
    <property type="term" value="F:kinase activity"/>
    <property type="evidence" value="ECO:0007669"/>
    <property type="project" value="UniProtKB-KW"/>
</dbReference>
<organism evidence="2 3">
    <name type="scientific">Fasciolopsis buskii</name>
    <dbReference type="NCBI Taxonomy" id="27845"/>
    <lineage>
        <taxon>Eukaryota</taxon>
        <taxon>Metazoa</taxon>
        <taxon>Spiralia</taxon>
        <taxon>Lophotrochozoa</taxon>
        <taxon>Platyhelminthes</taxon>
        <taxon>Trematoda</taxon>
        <taxon>Digenea</taxon>
        <taxon>Plagiorchiida</taxon>
        <taxon>Echinostomata</taxon>
        <taxon>Echinostomatoidea</taxon>
        <taxon>Fasciolidae</taxon>
        <taxon>Fasciolopsis</taxon>
    </lineage>
</organism>